<keyword evidence="2" id="KW-0547">Nucleotide-binding</keyword>
<dbReference type="Gene3D" id="3.40.50.410">
    <property type="entry name" value="von Willebrand factor, type A domain"/>
    <property type="match status" value="1"/>
</dbReference>
<dbReference type="InterPro" id="IPR036465">
    <property type="entry name" value="vWFA_dom_sf"/>
</dbReference>
<proteinExistence type="inferred from homology"/>
<dbReference type="PANTHER" id="PTHR35023">
    <property type="entry name" value="CHELATASE-RELATED"/>
    <property type="match status" value="1"/>
</dbReference>
<sequence>MSVFPFSALVGQEDLREALLVCAVDPAISGVLVRGERGTAKTTAVRGLAPLLDGALVELPIGATADRVLGTLNLDRALGEGRATFQPGLLANAHDGLLYVDEVNLLPDHLVDVLLDAAALGRVHVERDGISTSYDARFLLVGTMNPEEGDLRPQLLDRFGLSVEVVGSGDPDVRVEIVRRRLAFDRDPAAFTARFADEERALGATIAAARERLAAVRLPDRILLLIAGTCARLGVDGHRADIVTARTATALAALDGDDEVTQEHVKRAAKLALAHRRRRGPLQQPGLDDAELDQALSDSEPDDEPDPTPPPSGGGEEAPSPGDHGAPPPEDRPWREGAPSRERMDAPGTPGKPPLLTLEGKGRGAAGRRSRTTTGEPVDSKPADGTVTDLALAATLRAAAGRPVTREHLREHVRSGREGNLIVFCVDASGSMGARRRMAQVKAAVLGLLTDAYQRRDKVALVSFSGDDAVVHLSPTSSVERAAEALRTLPTGGRTPLARGLEEAELIIRTEQRRDPSRRALVVVVTDGRAHDREAALHAIQSLAKTAAGLVVLDGEQGPVRLGLAAQLAQAAGAQILPLEQAA</sequence>
<dbReference type="OrthoDB" id="9775079at2"/>
<dbReference type="PANTHER" id="PTHR35023:SF1">
    <property type="entry name" value="MG-PROTOPORPHYRIN IX CHELATASE"/>
    <property type="match status" value="1"/>
</dbReference>
<organism evidence="7 8">
    <name type="scientific">Solirubrobacter pauli</name>
    <dbReference type="NCBI Taxonomy" id="166793"/>
    <lineage>
        <taxon>Bacteria</taxon>
        <taxon>Bacillati</taxon>
        <taxon>Actinomycetota</taxon>
        <taxon>Thermoleophilia</taxon>
        <taxon>Solirubrobacterales</taxon>
        <taxon>Solirubrobacteraceae</taxon>
        <taxon>Solirubrobacter</taxon>
    </lineage>
</organism>
<evidence type="ECO:0000259" key="6">
    <source>
        <dbReference type="PROSITE" id="PS50234"/>
    </source>
</evidence>
<evidence type="ECO:0000256" key="5">
    <source>
        <dbReference type="SAM" id="MobiDB-lite"/>
    </source>
</evidence>
<comment type="similarity">
    <text evidence="1">Belongs to the Mg-chelatase subunits D/I family.</text>
</comment>
<dbReference type="RefSeq" id="WP_121253822.1">
    <property type="nucleotide sequence ID" value="NZ_RBIL01000002.1"/>
</dbReference>
<dbReference type="Pfam" id="PF01078">
    <property type="entry name" value="Mg_chelatase"/>
    <property type="match status" value="1"/>
</dbReference>
<keyword evidence="3" id="KW-0067">ATP-binding</keyword>
<dbReference type="InterPro" id="IPR027417">
    <property type="entry name" value="P-loop_NTPase"/>
</dbReference>
<evidence type="ECO:0000256" key="2">
    <source>
        <dbReference type="ARBA" id="ARBA00022741"/>
    </source>
</evidence>
<dbReference type="CDD" id="cd00009">
    <property type="entry name" value="AAA"/>
    <property type="match status" value="1"/>
</dbReference>
<dbReference type="SMART" id="SM00327">
    <property type="entry name" value="VWA"/>
    <property type="match status" value="1"/>
</dbReference>
<evidence type="ECO:0000256" key="1">
    <source>
        <dbReference type="ARBA" id="ARBA00005799"/>
    </source>
</evidence>
<protein>
    <recommendedName>
        <fullName evidence="4">Mg-protoporphyrin IX chelatase</fullName>
    </recommendedName>
</protein>
<gene>
    <name evidence="7" type="ORF">C8N24_4258</name>
</gene>
<dbReference type="InterPro" id="IPR000523">
    <property type="entry name" value="Mg_chelatse_chII-like_cat_dom"/>
</dbReference>
<dbReference type="Pfam" id="PF17863">
    <property type="entry name" value="AAA_lid_2"/>
    <property type="match status" value="1"/>
</dbReference>
<keyword evidence="8" id="KW-1185">Reference proteome</keyword>
<evidence type="ECO:0000313" key="8">
    <source>
        <dbReference type="Proteomes" id="UP000278962"/>
    </source>
</evidence>
<dbReference type="Pfam" id="PF13519">
    <property type="entry name" value="VWA_2"/>
    <property type="match status" value="1"/>
</dbReference>
<feature type="domain" description="VWFA" evidence="6">
    <location>
        <begin position="421"/>
        <end position="553"/>
    </location>
</feature>
<evidence type="ECO:0000256" key="4">
    <source>
        <dbReference type="ARBA" id="ARBA00030759"/>
    </source>
</evidence>
<comment type="caution">
    <text evidence="7">The sequence shown here is derived from an EMBL/GenBank/DDBJ whole genome shotgun (WGS) entry which is preliminary data.</text>
</comment>
<dbReference type="EMBL" id="RBIL01000002">
    <property type="protein sequence ID" value="RKQ86248.1"/>
    <property type="molecule type" value="Genomic_DNA"/>
</dbReference>
<reference evidence="7 8" key="1">
    <citation type="submission" date="2018-10" db="EMBL/GenBank/DDBJ databases">
        <title>Genomic Encyclopedia of Archaeal and Bacterial Type Strains, Phase II (KMG-II): from individual species to whole genera.</title>
        <authorList>
            <person name="Goeker M."/>
        </authorList>
    </citation>
    <scope>NUCLEOTIDE SEQUENCE [LARGE SCALE GENOMIC DNA]</scope>
    <source>
        <strain evidence="7 8">DSM 14954</strain>
    </source>
</reference>
<dbReference type="AlphaFoldDB" id="A0A660KYL0"/>
<feature type="compositionally biased region" description="Basic and acidic residues" evidence="5">
    <location>
        <begin position="329"/>
        <end position="345"/>
    </location>
</feature>
<dbReference type="SUPFAM" id="SSF52540">
    <property type="entry name" value="P-loop containing nucleoside triphosphate hydrolases"/>
    <property type="match status" value="1"/>
</dbReference>
<evidence type="ECO:0000256" key="3">
    <source>
        <dbReference type="ARBA" id="ARBA00022840"/>
    </source>
</evidence>
<dbReference type="Gene3D" id="1.10.8.80">
    <property type="entry name" value="Magnesium chelatase subunit I, C-Terminal domain"/>
    <property type="match status" value="1"/>
</dbReference>
<accession>A0A660KYL0</accession>
<dbReference type="Gene3D" id="3.40.50.300">
    <property type="entry name" value="P-loop containing nucleotide triphosphate hydrolases"/>
    <property type="match status" value="1"/>
</dbReference>
<dbReference type="InterPro" id="IPR052989">
    <property type="entry name" value="Mg-chelatase_DI-like"/>
</dbReference>
<dbReference type="Proteomes" id="UP000278962">
    <property type="component" value="Unassembled WGS sequence"/>
</dbReference>
<dbReference type="GO" id="GO:0005524">
    <property type="term" value="F:ATP binding"/>
    <property type="evidence" value="ECO:0007669"/>
    <property type="project" value="UniProtKB-KW"/>
</dbReference>
<name>A0A660KYL0_9ACTN</name>
<feature type="region of interest" description="Disordered" evidence="5">
    <location>
        <begin position="296"/>
        <end position="386"/>
    </location>
</feature>
<dbReference type="InterPro" id="IPR002035">
    <property type="entry name" value="VWF_A"/>
</dbReference>
<dbReference type="InterPro" id="IPR041628">
    <property type="entry name" value="ChlI/MoxR_AAA_lid"/>
</dbReference>
<dbReference type="PROSITE" id="PS50234">
    <property type="entry name" value="VWFA"/>
    <property type="match status" value="1"/>
</dbReference>
<evidence type="ECO:0000313" key="7">
    <source>
        <dbReference type="EMBL" id="RKQ86248.1"/>
    </source>
</evidence>
<dbReference type="SUPFAM" id="SSF53300">
    <property type="entry name" value="vWA-like"/>
    <property type="match status" value="1"/>
</dbReference>